<feature type="compositionally biased region" description="Basic and acidic residues" evidence="7">
    <location>
        <begin position="682"/>
        <end position="691"/>
    </location>
</feature>
<evidence type="ECO:0000256" key="7">
    <source>
        <dbReference type="SAM" id="MobiDB-lite"/>
    </source>
</evidence>
<dbReference type="AlphaFoldDB" id="A0A6A6A7P8"/>
<evidence type="ECO:0000256" key="2">
    <source>
        <dbReference type="ARBA" id="ARBA00022517"/>
    </source>
</evidence>
<keyword evidence="5" id="KW-0687">Ribonucleoprotein</keyword>
<feature type="compositionally biased region" description="Basic and acidic residues" evidence="7">
    <location>
        <begin position="706"/>
        <end position="716"/>
    </location>
</feature>
<keyword evidence="3" id="KW-0698">rRNA processing</keyword>
<feature type="region of interest" description="Disordered" evidence="7">
    <location>
        <begin position="1"/>
        <end position="34"/>
    </location>
</feature>
<sequence>MAPPSFSPDTSISSHTLSVGSVQPSPMELQPSTNSPLSLLTSPLAFLQPTAQLNASFLAAAKQFLDPVAAGISESQTQRQQDLRKKRKRGAGYDGDIRVLHLKKVHLDGFGVNQVFEQTRKIVEAAKDEIELSLQGAEDDGLVAVDDDVDSEEELEAAEDEQSESSMGEEGVDWEYDGVDDDEDAQVSEGAQSGDEDIEMEDGEDEIFSEEESDDEPAEEYKPDPNGLNDGFFSIDDFNKQSDFLEQQDQRGEAAESDDDEVDWAADPMTDGQSKSRTKGGDEDASDDESDEGGPTFGNADLNAPEGDSDDDEEFEDGDLDGLDNGMNANNVMYADFYAPPAKKAGKNTKKRGRPNPHNFPEKKGGAEAGAGDEDVEGTMARVHRDLFEDDDDAESDGDLTDVDPSDPKSRRSTHERRQAKIAEEIRKLEAANVAKREWQLAGEARAADRPLNSLLEENLEFERAGKPVPIITAEVSEDIEALIKRRILAGEFDEVPRRRPDDLATGPKVRRGRFELEDTKSGKGLAEIYEEEHMREIDPNFVDARDEKLKKEHDGISALWKGLSAKLDSLSSSHFKPKPAAPNLEIRVDAPAIEMEDARPTAGGDVAGASMLAPQEMYKPGDEKTKSEVITKGGMPFAREEMSREEKTSRRRRDKERSKKAGLNAPKDVKEEKKGKKKQDKKQLIGDLKKGGVQVIGRKGVLTDVEGKEVRDVARKGAGSYKL</sequence>
<evidence type="ECO:0000256" key="6">
    <source>
        <dbReference type="ARBA" id="ARBA00029455"/>
    </source>
</evidence>
<organism evidence="8 9">
    <name type="scientific">Dothidotthia symphoricarpi CBS 119687</name>
    <dbReference type="NCBI Taxonomy" id="1392245"/>
    <lineage>
        <taxon>Eukaryota</taxon>
        <taxon>Fungi</taxon>
        <taxon>Dikarya</taxon>
        <taxon>Ascomycota</taxon>
        <taxon>Pezizomycotina</taxon>
        <taxon>Dothideomycetes</taxon>
        <taxon>Pleosporomycetidae</taxon>
        <taxon>Pleosporales</taxon>
        <taxon>Dothidotthiaceae</taxon>
        <taxon>Dothidotthia</taxon>
    </lineage>
</organism>
<name>A0A6A6A7P8_9PLEO</name>
<dbReference type="Pfam" id="PF04006">
    <property type="entry name" value="Mpp10"/>
    <property type="match status" value="1"/>
</dbReference>
<dbReference type="GO" id="GO:0005732">
    <property type="term" value="C:sno(s)RNA-containing ribonucleoprotein complex"/>
    <property type="evidence" value="ECO:0007669"/>
    <property type="project" value="InterPro"/>
</dbReference>
<dbReference type="GO" id="GO:0034457">
    <property type="term" value="C:Mpp10 complex"/>
    <property type="evidence" value="ECO:0007669"/>
    <property type="project" value="InterPro"/>
</dbReference>
<feature type="compositionally biased region" description="Acidic residues" evidence="7">
    <location>
        <begin position="388"/>
        <end position="405"/>
    </location>
</feature>
<evidence type="ECO:0000256" key="4">
    <source>
        <dbReference type="ARBA" id="ARBA00023242"/>
    </source>
</evidence>
<gene>
    <name evidence="8" type="ORF">P153DRAFT_368511</name>
</gene>
<dbReference type="GeneID" id="54408966"/>
<evidence type="ECO:0000256" key="5">
    <source>
        <dbReference type="ARBA" id="ARBA00023274"/>
    </source>
</evidence>
<feature type="compositionally biased region" description="Basic and acidic residues" evidence="7">
    <location>
        <begin position="639"/>
        <end position="649"/>
    </location>
</feature>
<evidence type="ECO:0000313" key="8">
    <source>
        <dbReference type="EMBL" id="KAF2127183.1"/>
    </source>
</evidence>
<dbReference type="GO" id="GO:0032040">
    <property type="term" value="C:small-subunit processome"/>
    <property type="evidence" value="ECO:0007669"/>
    <property type="project" value="TreeGrafter"/>
</dbReference>
<dbReference type="EMBL" id="ML977511">
    <property type="protein sequence ID" value="KAF2127183.1"/>
    <property type="molecule type" value="Genomic_DNA"/>
</dbReference>
<feature type="compositionally biased region" description="Polar residues" evidence="7">
    <location>
        <begin position="7"/>
        <end position="24"/>
    </location>
</feature>
<comment type="subcellular location">
    <subcellularLocation>
        <location evidence="1">Nucleus</location>
        <location evidence="1">Nucleolus</location>
    </subcellularLocation>
</comment>
<dbReference type="PANTHER" id="PTHR17039">
    <property type="entry name" value="U3 SMALL NUCLEOLAR RIBONUCLEOPROTEIN PROTEIN MPP10"/>
    <property type="match status" value="1"/>
</dbReference>
<feature type="compositionally biased region" description="Acidic residues" evidence="7">
    <location>
        <begin position="307"/>
        <end position="322"/>
    </location>
</feature>
<feature type="compositionally biased region" description="Acidic residues" evidence="7">
    <location>
        <begin position="283"/>
        <end position="292"/>
    </location>
</feature>
<protein>
    <submittedName>
        <fullName evidence="8">Mpp10 protein</fullName>
    </submittedName>
</protein>
<dbReference type="Proteomes" id="UP000799771">
    <property type="component" value="Unassembled WGS sequence"/>
</dbReference>
<feature type="compositionally biased region" description="Acidic residues" evidence="7">
    <location>
        <begin position="194"/>
        <end position="218"/>
    </location>
</feature>
<feature type="region of interest" description="Disordered" evidence="7">
    <location>
        <begin position="137"/>
        <end position="420"/>
    </location>
</feature>
<dbReference type="RefSeq" id="XP_033521572.1">
    <property type="nucleotide sequence ID" value="XM_033668534.1"/>
</dbReference>
<keyword evidence="4" id="KW-0539">Nucleus</keyword>
<feature type="compositionally biased region" description="Basic and acidic residues" evidence="7">
    <location>
        <begin position="620"/>
        <end position="630"/>
    </location>
</feature>
<feature type="compositionally biased region" description="Acidic residues" evidence="7">
    <location>
        <begin position="170"/>
        <end position="186"/>
    </location>
</feature>
<evidence type="ECO:0000256" key="3">
    <source>
        <dbReference type="ARBA" id="ARBA00022552"/>
    </source>
</evidence>
<feature type="region of interest" description="Disordered" evidence="7">
    <location>
        <begin position="614"/>
        <end position="724"/>
    </location>
</feature>
<evidence type="ECO:0000256" key="1">
    <source>
        <dbReference type="ARBA" id="ARBA00004604"/>
    </source>
</evidence>
<feature type="compositionally biased region" description="Basic residues" evidence="7">
    <location>
        <begin position="344"/>
        <end position="355"/>
    </location>
</feature>
<evidence type="ECO:0000313" key="9">
    <source>
        <dbReference type="Proteomes" id="UP000799771"/>
    </source>
</evidence>
<comment type="similarity">
    <text evidence="6">Belongs to the MPP10 family.</text>
</comment>
<feature type="compositionally biased region" description="Basic residues" evidence="7">
    <location>
        <begin position="650"/>
        <end position="661"/>
    </location>
</feature>
<feature type="compositionally biased region" description="Acidic residues" evidence="7">
    <location>
        <begin position="137"/>
        <end position="163"/>
    </location>
</feature>
<accession>A0A6A6A7P8</accession>
<reference evidence="8" key="1">
    <citation type="journal article" date="2020" name="Stud. Mycol.">
        <title>101 Dothideomycetes genomes: a test case for predicting lifestyles and emergence of pathogens.</title>
        <authorList>
            <person name="Haridas S."/>
            <person name="Albert R."/>
            <person name="Binder M."/>
            <person name="Bloem J."/>
            <person name="Labutti K."/>
            <person name="Salamov A."/>
            <person name="Andreopoulos B."/>
            <person name="Baker S."/>
            <person name="Barry K."/>
            <person name="Bills G."/>
            <person name="Bluhm B."/>
            <person name="Cannon C."/>
            <person name="Castanera R."/>
            <person name="Culley D."/>
            <person name="Daum C."/>
            <person name="Ezra D."/>
            <person name="Gonzalez J."/>
            <person name="Henrissat B."/>
            <person name="Kuo A."/>
            <person name="Liang C."/>
            <person name="Lipzen A."/>
            <person name="Lutzoni F."/>
            <person name="Magnuson J."/>
            <person name="Mondo S."/>
            <person name="Nolan M."/>
            <person name="Ohm R."/>
            <person name="Pangilinan J."/>
            <person name="Park H.-J."/>
            <person name="Ramirez L."/>
            <person name="Alfaro M."/>
            <person name="Sun H."/>
            <person name="Tritt A."/>
            <person name="Yoshinaga Y."/>
            <person name="Zwiers L.-H."/>
            <person name="Turgeon B."/>
            <person name="Goodwin S."/>
            <person name="Spatafora J."/>
            <person name="Crous P."/>
            <person name="Grigoriev I."/>
        </authorList>
    </citation>
    <scope>NUCLEOTIDE SEQUENCE</scope>
    <source>
        <strain evidence="8">CBS 119687</strain>
    </source>
</reference>
<dbReference type="OrthoDB" id="445326at2759"/>
<keyword evidence="9" id="KW-1185">Reference proteome</keyword>
<dbReference type="GO" id="GO:0006364">
    <property type="term" value="P:rRNA processing"/>
    <property type="evidence" value="ECO:0007669"/>
    <property type="project" value="UniProtKB-KW"/>
</dbReference>
<proteinExistence type="inferred from homology"/>
<dbReference type="PANTHER" id="PTHR17039:SF0">
    <property type="entry name" value="U3 SMALL NUCLEOLAR RIBONUCLEOPROTEIN PROTEIN MPP10"/>
    <property type="match status" value="1"/>
</dbReference>
<keyword evidence="2" id="KW-0690">Ribosome biogenesis</keyword>
<dbReference type="InterPro" id="IPR012173">
    <property type="entry name" value="Mpp10"/>
</dbReference>
<feature type="compositionally biased region" description="Acidic residues" evidence="7">
    <location>
        <begin position="255"/>
        <end position="264"/>
    </location>
</feature>